<name>A0A645CR12_9ZZZZ</name>
<evidence type="ECO:0000313" key="2">
    <source>
        <dbReference type="EMBL" id="MPM79347.1"/>
    </source>
</evidence>
<protein>
    <submittedName>
        <fullName evidence="2">Uncharacterized protein</fullName>
    </submittedName>
</protein>
<dbReference type="AlphaFoldDB" id="A0A645CR12"/>
<evidence type="ECO:0000256" key="1">
    <source>
        <dbReference type="SAM" id="MobiDB-lite"/>
    </source>
</evidence>
<feature type="compositionally biased region" description="Basic and acidic residues" evidence="1">
    <location>
        <begin position="1"/>
        <end position="23"/>
    </location>
</feature>
<comment type="caution">
    <text evidence="2">The sequence shown here is derived from an EMBL/GenBank/DDBJ whole genome shotgun (WGS) entry which is preliminary data.</text>
</comment>
<reference evidence="2" key="1">
    <citation type="submission" date="2019-08" db="EMBL/GenBank/DDBJ databases">
        <authorList>
            <person name="Kucharzyk K."/>
            <person name="Murdoch R.W."/>
            <person name="Higgins S."/>
            <person name="Loffler F."/>
        </authorList>
    </citation>
    <scope>NUCLEOTIDE SEQUENCE</scope>
</reference>
<proteinExistence type="predicted"/>
<gene>
    <name evidence="2" type="ORF">SDC9_126380</name>
</gene>
<accession>A0A645CR12</accession>
<dbReference type="EMBL" id="VSSQ01029281">
    <property type="protein sequence ID" value="MPM79347.1"/>
    <property type="molecule type" value="Genomic_DNA"/>
</dbReference>
<sequence>MRHDPGGHADRDAVAAEHQERRDFHRQHHRLLASPVVGVHEFGDVVVEQHLAPHRRKTALDITRRGGGTAGQQVAEVPLFGDEIFLVRQHHQRVADRSVAVRMVVHGVADHVGGFVGASVVDLVERPEDAPLDRLQAVVHVGNRAVFDHIAGVFEEVPVHHGAEIFVGAALADRRDRRFVRKFFRIDRFRLLIFRFFTHTSALPGSS</sequence>
<feature type="region of interest" description="Disordered" evidence="1">
    <location>
        <begin position="1"/>
        <end position="25"/>
    </location>
</feature>
<organism evidence="2">
    <name type="scientific">bioreactor metagenome</name>
    <dbReference type="NCBI Taxonomy" id="1076179"/>
    <lineage>
        <taxon>unclassified sequences</taxon>
        <taxon>metagenomes</taxon>
        <taxon>ecological metagenomes</taxon>
    </lineage>
</organism>